<proteinExistence type="predicted"/>
<organism evidence="2 3">
    <name type="scientific">Candidatus Jidaibacter acanthamoebae</name>
    <dbReference type="NCBI Taxonomy" id="86105"/>
    <lineage>
        <taxon>Bacteria</taxon>
        <taxon>Pseudomonadati</taxon>
        <taxon>Pseudomonadota</taxon>
        <taxon>Alphaproteobacteria</taxon>
        <taxon>Rickettsiales</taxon>
        <taxon>Candidatus Midichloriaceae</taxon>
        <taxon>Candidatus Jidaibacter</taxon>
    </lineage>
</organism>
<dbReference type="AlphaFoldDB" id="A0A0C1MRN0"/>
<protein>
    <submittedName>
        <fullName evidence="2">Uncharacterized protein</fullName>
    </submittedName>
</protein>
<dbReference type="EMBL" id="JSWE01000151">
    <property type="protein sequence ID" value="KIE04722.1"/>
    <property type="molecule type" value="Genomic_DNA"/>
</dbReference>
<feature type="compositionally biased region" description="Polar residues" evidence="1">
    <location>
        <begin position="52"/>
        <end position="67"/>
    </location>
</feature>
<evidence type="ECO:0000313" key="2">
    <source>
        <dbReference type="EMBL" id="KIE04722.1"/>
    </source>
</evidence>
<reference evidence="2 3" key="1">
    <citation type="submission" date="2014-11" db="EMBL/GenBank/DDBJ databases">
        <title>A Rickettsiales Symbiont of Amoebae With Ancient Features.</title>
        <authorList>
            <person name="Schulz F."/>
            <person name="Martijn J."/>
            <person name="Wascher F."/>
            <person name="Kostanjsek R."/>
            <person name="Ettema T.J."/>
            <person name="Horn M."/>
        </authorList>
    </citation>
    <scope>NUCLEOTIDE SEQUENCE [LARGE SCALE GENOMIC DNA]</scope>
    <source>
        <strain evidence="2 3">UWC36</strain>
    </source>
</reference>
<evidence type="ECO:0000256" key="1">
    <source>
        <dbReference type="SAM" id="MobiDB-lite"/>
    </source>
</evidence>
<accession>A0A0C1MRN0</accession>
<feature type="region of interest" description="Disordered" evidence="1">
    <location>
        <begin position="1"/>
        <end position="95"/>
    </location>
</feature>
<comment type="caution">
    <text evidence="2">The sequence shown here is derived from an EMBL/GenBank/DDBJ whole genome shotgun (WGS) entry which is preliminary data.</text>
</comment>
<dbReference type="Proteomes" id="UP000031258">
    <property type="component" value="Unassembled WGS sequence"/>
</dbReference>
<keyword evidence="3" id="KW-1185">Reference proteome</keyword>
<feature type="compositionally biased region" description="Basic and acidic residues" evidence="1">
    <location>
        <begin position="1"/>
        <end position="51"/>
    </location>
</feature>
<gene>
    <name evidence="2" type="ORF">NF27_GC00010</name>
</gene>
<feature type="compositionally biased region" description="Basic and acidic residues" evidence="1">
    <location>
        <begin position="317"/>
        <end position="331"/>
    </location>
</feature>
<feature type="region of interest" description="Disordered" evidence="1">
    <location>
        <begin position="305"/>
        <end position="331"/>
    </location>
</feature>
<evidence type="ECO:0000313" key="3">
    <source>
        <dbReference type="Proteomes" id="UP000031258"/>
    </source>
</evidence>
<sequence>MKEEKEPEKESEKEQEGSSKENRKKQGEDKESKGSEDINKEGSGSKERFKAESNNGKDSFPDFTSYTEAEENQDGAPQDQSSNTEEANQKEEVLIRGDKRVDGSIGYLLDKVGDASAATKEVIDAAKENVKENYPNVYEGAEVVKTIWDRTWGLLGISVKGFIGILIGKEEADVGLKKVSNLIEEADELIKEGMSDKQKEGMNGIYTAADAAAKLFGAGYAAKEIFKKNLKSSVTKSDGKPDVHVETQAKGKVDDIKLDPYQEAMREGGKHQIWAKQYVDKPDIELERGIRSIDKQIKNHQDKIANPTKTENWNNLRPEHQQDLISKKWPSDIKRQEEQKLILEGILKNRGNRNE</sequence>
<name>A0A0C1MRN0_9RICK</name>
<dbReference type="STRING" id="86105.NF27_GC00010"/>